<dbReference type="Gene3D" id="3.10.50.30">
    <property type="entry name" value="Transcription elongation factor, GreA/GreB, C-terminal domain"/>
    <property type="match status" value="1"/>
</dbReference>
<dbReference type="InterPro" id="IPR023459">
    <property type="entry name" value="Tscrpt_elong_fac_GreA/B_fam"/>
</dbReference>
<dbReference type="GO" id="GO:0003677">
    <property type="term" value="F:DNA binding"/>
    <property type="evidence" value="ECO:0007669"/>
    <property type="project" value="InterPro"/>
</dbReference>
<proteinExistence type="predicted"/>
<gene>
    <name evidence="2" type="primary">rnk</name>
    <name evidence="2" type="ORF">OTERR_07110</name>
</gene>
<dbReference type="PANTHER" id="PTHR30437:SF5">
    <property type="entry name" value="REGULATOR OF NUCLEOSIDE DIPHOSPHATE KINASE"/>
    <property type="match status" value="1"/>
</dbReference>
<name>A0A5C1E7C2_9RHOO</name>
<keyword evidence="3" id="KW-1185">Reference proteome</keyword>
<dbReference type="EMBL" id="CP022579">
    <property type="protein sequence ID" value="QEL64187.1"/>
    <property type="molecule type" value="Genomic_DNA"/>
</dbReference>
<feature type="domain" description="Transcription elongation factor GreA/GreB C-terminal" evidence="1">
    <location>
        <begin position="54"/>
        <end position="113"/>
    </location>
</feature>
<dbReference type="GO" id="GO:0016301">
    <property type="term" value="F:kinase activity"/>
    <property type="evidence" value="ECO:0007669"/>
    <property type="project" value="UniProtKB-KW"/>
</dbReference>
<dbReference type="GO" id="GO:0032784">
    <property type="term" value="P:regulation of DNA-templated transcription elongation"/>
    <property type="evidence" value="ECO:0007669"/>
    <property type="project" value="InterPro"/>
</dbReference>
<dbReference type="RefSeq" id="WP_054621595.1">
    <property type="nucleotide sequence ID" value="NZ_CP022579.1"/>
</dbReference>
<reference evidence="2 3" key="1">
    <citation type="submission" date="2017-07" db="EMBL/GenBank/DDBJ databases">
        <title>Complete genome sequence of Oryzomicrobium terrae TPP412.</title>
        <authorList>
            <person name="Chiu L.-W."/>
            <person name="Lo K.-J."/>
            <person name="Tsai Y.-M."/>
            <person name="Lin S.-S."/>
            <person name="Kuo C.-H."/>
            <person name="Liu C.-T."/>
        </authorList>
    </citation>
    <scope>NUCLEOTIDE SEQUENCE [LARGE SCALE GENOMIC DNA]</scope>
    <source>
        <strain evidence="2 3">TPP412</strain>
    </source>
</reference>
<evidence type="ECO:0000259" key="1">
    <source>
        <dbReference type="Pfam" id="PF01272"/>
    </source>
</evidence>
<dbReference type="Pfam" id="PF01272">
    <property type="entry name" value="GreA_GreB"/>
    <property type="match status" value="1"/>
</dbReference>
<dbReference type="AlphaFoldDB" id="A0A5C1E7C2"/>
<evidence type="ECO:0000313" key="2">
    <source>
        <dbReference type="EMBL" id="QEL64187.1"/>
    </source>
</evidence>
<dbReference type="SUPFAM" id="SSF54534">
    <property type="entry name" value="FKBP-like"/>
    <property type="match status" value="1"/>
</dbReference>
<sequence length="141" mass="14958">MTQASQPCISAVDQARLVVLIETRFQRGQGVSDAASRVLARLRAAQVVPPDGIPADQVTMNSTVVLEGADGAKRELTLVYPEDHDPEEECWSILHPVGAALFGARVGETIELPEAEGSGAAATWTLAALPFQPEARGWVAL</sequence>
<dbReference type="Proteomes" id="UP000323671">
    <property type="component" value="Chromosome"/>
</dbReference>
<dbReference type="KEGG" id="otr:OTERR_07110"/>
<dbReference type="InterPro" id="IPR036953">
    <property type="entry name" value="GreA/GreB_C_sf"/>
</dbReference>
<dbReference type="GO" id="GO:0006354">
    <property type="term" value="P:DNA-templated transcription elongation"/>
    <property type="evidence" value="ECO:0007669"/>
    <property type="project" value="TreeGrafter"/>
</dbReference>
<evidence type="ECO:0000313" key="3">
    <source>
        <dbReference type="Proteomes" id="UP000323671"/>
    </source>
</evidence>
<accession>A0A5C1E7C2</accession>
<dbReference type="PANTHER" id="PTHR30437">
    <property type="entry name" value="TRANSCRIPTION ELONGATION FACTOR GREA"/>
    <property type="match status" value="1"/>
</dbReference>
<keyword evidence="2" id="KW-0808">Transferase</keyword>
<organism evidence="2 3">
    <name type="scientific">Oryzomicrobium terrae</name>
    <dbReference type="NCBI Taxonomy" id="1735038"/>
    <lineage>
        <taxon>Bacteria</taxon>
        <taxon>Pseudomonadati</taxon>
        <taxon>Pseudomonadota</taxon>
        <taxon>Betaproteobacteria</taxon>
        <taxon>Rhodocyclales</taxon>
        <taxon>Rhodocyclaceae</taxon>
        <taxon>Oryzomicrobium</taxon>
    </lineage>
</organism>
<dbReference type="GO" id="GO:0070063">
    <property type="term" value="F:RNA polymerase binding"/>
    <property type="evidence" value="ECO:0007669"/>
    <property type="project" value="InterPro"/>
</dbReference>
<keyword evidence="2" id="KW-0418">Kinase</keyword>
<dbReference type="InterPro" id="IPR001437">
    <property type="entry name" value="Tscrpt_elong_fac_GreA/B_C"/>
</dbReference>
<protein>
    <submittedName>
        <fullName evidence="2">Regulator of nucleoside diphosphate kinase</fullName>
    </submittedName>
</protein>